<dbReference type="Proteomes" id="UP000028760">
    <property type="component" value="Unassembled WGS sequence"/>
</dbReference>
<evidence type="ECO:0000256" key="1">
    <source>
        <dbReference type="SAM" id="MobiDB-lite"/>
    </source>
</evidence>
<proteinExistence type="predicted"/>
<feature type="region of interest" description="Disordered" evidence="1">
    <location>
        <begin position="1"/>
        <end position="25"/>
    </location>
</feature>
<dbReference type="EMBL" id="AYCK01020033">
    <property type="status" value="NOT_ANNOTATED_CDS"/>
    <property type="molecule type" value="Genomic_DNA"/>
</dbReference>
<organism evidence="2 3">
    <name type="scientific">Poecilia formosa</name>
    <name type="common">Amazon molly</name>
    <name type="synonym">Limia formosa</name>
    <dbReference type="NCBI Taxonomy" id="48698"/>
    <lineage>
        <taxon>Eukaryota</taxon>
        <taxon>Metazoa</taxon>
        <taxon>Chordata</taxon>
        <taxon>Craniata</taxon>
        <taxon>Vertebrata</taxon>
        <taxon>Euteleostomi</taxon>
        <taxon>Actinopterygii</taxon>
        <taxon>Neopterygii</taxon>
        <taxon>Teleostei</taxon>
        <taxon>Neoteleostei</taxon>
        <taxon>Acanthomorphata</taxon>
        <taxon>Ovalentaria</taxon>
        <taxon>Atherinomorphae</taxon>
        <taxon>Cyprinodontiformes</taxon>
        <taxon>Poeciliidae</taxon>
        <taxon>Poeciliinae</taxon>
        <taxon>Poecilia</taxon>
    </lineage>
</organism>
<dbReference type="GeneTree" id="ENSGT00940000167285"/>
<accession>A0A087XNU6</accession>
<reference evidence="2" key="2">
    <citation type="submission" date="2025-08" db="UniProtKB">
        <authorList>
            <consortium name="Ensembl"/>
        </authorList>
    </citation>
    <scope>IDENTIFICATION</scope>
</reference>
<keyword evidence="3" id="KW-1185">Reference proteome</keyword>
<dbReference type="EMBL" id="AYCK01020032">
    <property type="status" value="NOT_ANNOTATED_CDS"/>
    <property type="molecule type" value="Genomic_DNA"/>
</dbReference>
<feature type="compositionally biased region" description="Low complexity" evidence="1">
    <location>
        <begin position="1"/>
        <end position="16"/>
    </location>
</feature>
<dbReference type="EMBL" id="AYCK01020036">
    <property type="status" value="NOT_ANNOTATED_CDS"/>
    <property type="molecule type" value="Genomic_DNA"/>
</dbReference>
<evidence type="ECO:0000313" key="2">
    <source>
        <dbReference type="Ensembl" id="ENSPFOP00000007449.1"/>
    </source>
</evidence>
<dbReference type="EMBL" id="AYCK01020039">
    <property type="status" value="NOT_ANNOTATED_CDS"/>
    <property type="molecule type" value="Genomic_DNA"/>
</dbReference>
<dbReference type="EMBL" id="AYCK01020038">
    <property type="status" value="NOT_ANNOTATED_CDS"/>
    <property type="molecule type" value="Genomic_DNA"/>
</dbReference>
<dbReference type="AlphaFoldDB" id="A0A087XNU6"/>
<name>A0A087XNU6_POEFO</name>
<dbReference type="EMBL" id="AYCK01020034">
    <property type="status" value="NOT_ANNOTATED_CDS"/>
    <property type="molecule type" value="Genomic_DNA"/>
</dbReference>
<reference evidence="2" key="3">
    <citation type="submission" date="2025-09" db="UniProtKB">
        <authorList>
            <consortium name="Ensembl"/>
        </authorList>
    </citation>
    <scope>IDENTIFICATION</scope>
</reference>
<evidence type="ECO:0000313" key="3">
    <source>
        <dbReference type="Proteomes" id="UP000028760"/>
    </source>
</evidence>
<sequence>PGSGAPRGAAAARCRPSAPPPSAALAVRTVPRGLTETLLQDFEEHRAKLKLEESAYAGIQPVDDINNEVVESTRVVRHKNQRALLWEAGQFANQDNQ</sequence>
<reference evidence="3" key="1">
    <citation type="submission" date="2013-10" db="EMBL/GenBank/DDBJ databases">
        <authorList>
            <person name="Schartl M."/>
            <person name="Warren W."/>
        </authorList>
    </citation>
    <scope>NUCLEOTIDE SEQUENCE [LARGE SCALE GENOMIC DNA]</scope>
    <source>
        <strain evidence="3">female</strain>
    </source>
</reference>
<dbReference type="EMBL" id="AYCK01020031">
    <property type="status" value="NOT_ANNOTATED_CDS"/>
    <property type="molecule type" value="Genomic_DNA"/>
</dbReference>
<dbReference type="EMBL" id="AYCK01020030">
    <property type="status" value="NOT_ANNOTATED_CDS"/>
    <property type="molecule type" value="Genomic_DNA"/>
</dbReference>
<dbReference type="Ensembl" id="ENSPFOT00000007461.1">
    <property type="protein sequence ID" value="ENSPFOP00000007449.1"/>
    <property type="gene ID" value="ENSPFOG00000007539.1"/>
</dbReference>
<dbReference type="EMBL" id="AYCK01020037">
    <property type="status" value="NOT_ANNOTATED_CDS"/>
    <property type="molecule type" value="Genomic_DNA"/>
</dbReference>
<dbReference type="OMA" id="YITAQPW"/>
<protein>
    <submittedName>
        <fullName evidence="2">Uncharacterized protein</fullName>
    </submittedName>
</protein>
<dbReference type="EMBL" id="AYCK01020035">
    <property type="status" value="NOT_ANNOTATED_CDS"/>
    <property type="molecule type" value="Genomic_DNA"/>
</dbReference>